<keyword evidence="1" id="KW-0285">Flavoprotein</keyword>
<dbReference type="EMBL" id="LNQE01001019">
    <property type="protein sequence ID" value="KUG21803.1"/>
    <property type="molecule type" value="Genomic_DNA"/>
</dbReference>
<dbReference type="SUPFAM" id="SSF47203">
    <property type="entry name" value="Acyl-CoA dehydrogenase C-terminal domain-like"/>
    <property type="match status" value="1"/>
</dbReference>
<comment type="caution">
    <text evidence="3">The sequence shown here is derived from an EMBL/GenBank/DDBJ whole genome shotgun (WGS) entry which is preliminary data.</text>
</comment>
<dbReference type="PANTHER" id="PTHR43884:SF40">
    <property type="entry name" value="ACYL-COA DEHYDROGENASE"/>
    <property type="match status" value="1"/>
</dbReference>
<dbReference type="Pfam" id="PF00441">
    <property type="entry name" value="Acyl-CoA_dh_1"/>
    <property type="match status" value="1"/>
</dbReference>
<name>A0A0W8FLQ6_9ZZZZ</name>
<sequence>MVGVSQAVLDYSIKYAKERVAFGFPIATRQSIAFMLADAAIEIEGMRSMTWKAAWTADQGEAMNNELLRISYLTKTYAAEQAFKISDYGVSILGGHGLIREHNIELWFRNARAFSMLEGLIMA</sequence>
<organism evidence="3">
    <name type="scientific">hydrocarbon metagenome</name>
    <dbReference type="NCBI Taxonomy" id="938273"/>
    <lineage>
        <taxon>unclassified sequences</taxon>
        <taxon>metagenomes</taxon>
        <taxon>ecological metagenomes</taxon>
    </lineage>
</organism>
<evidence type="ECO:0000313" key="3">
    <source>
        <dbReference type="EMBL" id="KUG21803.1"/>
    </source>
</evidence>
<proteinExistence type="predicted"/>
<dbReference type="InterPro" id="IPR009075">
    <property type="entry name" value="AcylCo_DH/oxidase_C"/>
</dbReference>
<protein>
    <submittedName>
        <fullName evidence="3">Putative acyl-coa dehydrogenase fade24</fullName>
    </submittedName>
</protein>
<evidence type="ECO:0000256" key="1">
    <source>
        <dbReference type="ARBA" id="ARBA00022630"/>
    </source>
</evidence>
<dbReference type="InterPro" id="IPR036250">
    <property type="entry name" value="AcylCo_DH-like_C"/>
</dbReference>
<dbReference type="AlphaFoldDB" id="A0A0W8FLQ6"/>
<evidence type="ECO:0000259" key="2">
    <source>
        <dbReference type="Pfam" id="PF00441"/>
    </source>
</evidence>
<dbReference type="GO" id="GO:0003995">
    <property type="term" value="F:acyl-CoA dehydrogenase activity"/>
    <property type="evidence" value="ECO:0007669"/>
    <property type="project" value="TreeGrafter"/>
</dbReference>
<gene>
    <name evidence="3" type="ORF">ASZ90_008423</name>
</gene>
<feature type="domain" description="Acyl-CoA dehydrogenase/oxidase C-terminal" evidence="2">
    <location>
        <begin position="2"/>
        <end position="119"/>
    </location>
</feature>
<dbReference type="PANTHER" id="PTHR43884">
    <property type="entry name" value="ACYL-COA DEHYDROGENASE"/>
    <property type="match status" value="1"/>
</dbReference>
<dbReference type="Gene3D" id="1.20.140.10">
    <property type="entry name" value="Butyryl-CoA Dehydrogenase, subunit A, domain 3"/>
    <property type="match status" value="1"/>
</dbReference>
<accession>A0A0W8FLQ6</accession>
<reference evidence="3" key="1">
    <citation type="journal article" date="2015" name="Proc. Natl. Acad. Sci. U.S.A.">
        <title>Networks of energetic and metabolic interactions define dynamics in microbial communities.</title>
        <authorList>
            <person name="Embree M."/>
            <person name="Liu J.K."/>
            <person name="Al-Bassam M.M."/>
            <person name="Zengler K."/>
        </authorList>
    </citation>
    <scope>NUCLEOTIDE SEQUENCE</scope>
</reference>